<comment type="similarity">
    <text evidence="2">Belongs to the alanine or glycine:cation symporter (AGCS) (TC 2.A.25) family.</text>
</comment>
<dbReference type="PRINTS" id="PR00175">
    <property type="entry name" value="NAALASMPORT"/>
</dbReference>
<evidence type="ECO:0000256" key="2">
    <source>
        <dbReference type="ARBA" id="ARBA00009261"/>
    </source>
</evidence>
<dbReference type="RefSeq" id="WP_146820909.1">
    <property type="nucleotide sequence ID" value="NZ_CP029077.1"/>
</dbReference>
<keyword evidence="7 8" id="KW-0472">Membrane</keyword>
<dbReference type="AlphaFoldDB" id="A0A5B8XFD8"/>
<feature type="transmembrane region" description="Helical" evidence="8">
    <location>
        <begin position="415"/>
        <end position="435"/>
    </location>
</feature>
<evidence type="ECO:0000256" key="7">
    <source>
        <dbReference type="ARBA" id="ARBA00023136"/>
    </source>
</evidence>
<sequence>MNFAIAKLTSLILYPIFGVPFLVLLVVFASLYLSIRLKFINITGFLKERKNKVGRSKKDEVSGFGAFMSAAGSTLGMGNIVGGAIAVKIAGPGSIFWIIIFSLLLSMIKFAETALGHHFRHEDKNHVISGGAFFYIRDGFAKLNLARIGLIFSIIYAIAFIIAYLAAGAFQMNQISSLVANEIINKEKYRIITAILIGFFSLAVLVGGIHRIAKISTALVPFMVICHLFCSIVIITLHIHNFDDVLKSILQSAFSPENNSKYGGMIFVVVYSLQRILFGSDSGTGAAAIANSNSNKSSIQQALIVSIEPMLVALMMIVSSLVVMLTGAHLHELSNGIHTVSIAFANGGNLIKYIFWFNISIFGLTSIISNGYYVEKTWYYLSNGRFILLSKITYIFACMICANMSFASIMPLADIGFNLAIILNVIAIIALSPIIKKILIS</sequence>
<dbReference type="Proteomes" id="UP000321934">
    <property type="component" value="Chromosome"/>
</dbReference>
<reference evidence="9 10" key="1">
    <citation type="journal article" date="2019" name="ISME J.">
        <title>Deianiraea, an extracellular bacterium associated with the ciliate Paramecium, suggests an alternative scenario for the evolution of Rickettsiales.</title>
        <authorList>
            <person name="Castelli M."/>
            <person name="Sabaneyeva E."/>
            <person name="Lanzoni O."/>
            <person name="Lebedeva N."/>
            <person name="Floriano A.M."/>
            <person name="Gaiarsa S."/>
            <person name="Benken K."/>
            <person name="Modeo L."/>
            <person name="Bandi C."/>
            <person name="Potekhin A."/>
            <person name="Sassera D."/>
            <person name="Petroni G."/>
        </authorList>
    </citation>
    <scope>NUCLEOTIDE SEQUENCE [LARGE SCALE GENOMIC DNA]</scope>
    <source>
        <strain evidence="9">CyL4-1</strain>
    </source>
</reference>
<organism evidence="9 10">
    <name type="scientific">Candidatus Deianiraea vastatrix</name>
    <dbReference type="NCBI Taxonomy" id="2163644"/>
    <lineage>
        <taxon>Bacteria</taxon>
        <taxon>Pseudomonadati</taxon>
        <taxon>Pseudomonadota</taxon>
        <taxon>Alphaproteobacteria</taxon>
        <taxon>Rickettsiales</taxon>
        <taxon>Candidatus Deianiraeaceae</taxon>
        <taxon>Candidatus Deianiraea</taxon>
    </lineage>
</organism>
<dbReference type="EMBL" id="CP029077">
    <property type="protein sequence ID" value="QED23645.1"/>
    <property type="molecule type" value="Genomic_DNA"/>
</dbReference>
<dbReference type="InterPro" id="IPR001463">
    <property type="entry name" value="Na/Ala_symport"/>
</dbReference>
<feature type="transmembrane region" description="Helical" evidence="8">
    <location>
        <begin position="145"/>
        <end position="169"/>
    </location>
</feature>
<keyword evidence="4" id="KW-1003">Cell membrane</keyword>
<dbReference type="PANTHER" id="PTHR30330:SF3">
    <property type="entry name" value="TRANSCRIPTIONAL REGULATOR, LRP FAMILY"/>
    <property type="match status" value="1"/>
</dbReference>
<gene>
    <name evidence="9" type="ORF">Deia_00858</name>
</gene>
<protein>
    <submittedName>
        <fullName evidence="9">Amino acid transporter</fullName>
    </submittedName>
</protein>
<comment type="subcellular location">
    <subcellularLocation>
        <location evidence="1">Cell membrane</location>
        <topology evidence="1">Multi-pass membrane protein</topology>
    </subcellularLocation>
</comment>
<feature type="transmembrane region" description="Helical" evidence="8">
    <location>
        <begin position="12"/>
        <end position="33"/>
    </location>
</feature>
<feature type="transmembrane region" description="Helical" evidence="8">
    <location>
        <begin position="189"/>
        <end position="207"/>
    </location>
</feature>
<dbReference type="OrthoDB" id="9806926at2"/>
<dbReference type="Gene3D" id="1.20.1740.10">
    <property type="entry name" value="Amino acid/polyamine transporter I"/>
    <property type="match status" value="1"/>
</dbReference>
<evidence type="ECO:0000313" key="9">
    <source>
        <dbReference type="EMBL" id="QED23645.1"/>
    </source>
</evidence>
<evidence type="ECO:0000256" key="1">
    <source>
        <dbReference type="ARBA" id="ARBA00004651"/>
    </source>
</evidence>
<evidence type="ECO:0000256" key="8">
    <source>
        <dbReference type="SAM" id="Phobius"/>
    </source>
</evidence>
<dbReference type="Pfam" id="PF01235">
    <property type="entry name" value="Na_Ala_symp"/>
    <property type="match status" value="1"/>
</dbReference>
<feature type="transmembrane region" description="Helical" evidence="8">
    <location>
        <begin position="302"/>
        <end position="325"/>
    </location>
</feature>
<evidence type="ECO:0000256" key="6">
    <source>
        <dbReference type="ARBA" id="ARBA00022989"/>
    </source>
</evidence>
<feature type="transmembrane region" description="Helical" evidence="8">
    <location>
        <begin position="219"/>
        <end position="242"/>
    </location>
</feature>
<evidence type="ECO:0000256" key="4">
    <source>
        <dbReference type="ARBA" id="ARBA00022475"/>
    </source>
</evidence>
<feature type="transmembrane region" description="Helical" evidence="8">
    <location>
        <begin position="386"/>
        <end position="409"/>
    </location>
</feature>
<keyword evidence="5 8" id="KW-0812">Transmembrane</keyword>
<name>A0A5B8XFD8_9RICK</name>
<dbReference type="PANTHER" id="PTHR30330">
    <property type="entry name" value="AGSS FAMILY TRANSPORTER, SODIUM-ALANINE"/>
    <property type="match status" value="1"/>
</dbReference>
<evidence type="ECO:0000256" key="5">
    <source>
        <dbReference type="ARBA" id="ARBA00022692"/>
    </source>
</evidence>
<keyword evidence="3" id="KW-0813">Transport</keyword>
<proteinExistence type="inferred from homology"/>
<dbReference type="GO" id="GO:0005283">
    <property type="term" value="F:amino acid:sodium symporter activity"/>
    <property type="evidence" value="ECO:0007669"/>
    <property type="project" value="InterPro"/>
</dbReference>
<feature type="transmembrane region" description="Helical" evidence="8">
    <location>
        <begin position="64"/>
        <end position="87"/>
    </location>
</feature>
<accession>A0A5B8XFD8</accession>
<keyword evidence="6 8" id="KW-1133">Transmembrane helix</keyword>
<feature type="transmembrane region" description="Helical" evidence="8">
    <location>
        <begin position="353"/>
        <end position="374"/>
    </location>
</feature>
<feature type="transmembrane region" description="Helical" evidence="8">
    <location>
        <begin position="93"/>
        <end position="111"/>
    </location>
</feature>
<keyword evidence="10" id="KW-1185">Reference proteome</keyword>
<evidence type="ECO:0000313" key="10">
    <source>
        <dbReference type="Proteomes" id="UP000321934"/>
    </source>
</evidence>
<dbReference type="GO" id="GO:0005886">
    <property type="term" value="C:plasma membrane"/>
    <property type="evidence" value="ECO:0007669"/>
    <property type="project" value="UniProtKB-SubCell"/>
</dbReference>
<evidence type="ECO:0000256" key="3">
    <source>
        <dbReference type="ARBA" id="ARBA00022448"/>
    </source>
</evidence>